<reference evidence="1" key="2">
    <citation type="submission" date="2020-09" db="EMBL/GenBank/DDBJ databases">
        <authorList>
            <person name="Sun Q."/>
            <person name="Kim S."/>
        </authorList>
    </citation>
    <scope>NUCLEOTIDE SEQUENCE</scope>
    <source>
        <strain evidence="1">KCTC 12711</strain>
    </source>
</reference>
<dbReference type="SUPFAM" id="SSF53756">
    <property type="entry name" value="UDP-Glycosyltransferase/glycogen phosphorylase"/>
    <property type="match status" value="1"/>
</dbReference>
<reference evidence="1" key="1">
    <citation type="journal article" date="2014" name="Int. J. Syst. Evol. Microbiol.">
        <title>Complete genome sequence of Corynebacterium casei LMG S-19264T (=DSM 44701T), isolated from a smear-ripened cheese.</title>
        <authorList>
            <consortium name="US DOE Joint Genome Institute (JGI-PGF)"/>
            <person name="Walter F."/>
            <person name="Albersmeier A."/>
            <person name="Kalinowski J."/>
            <person name="Ruckert C."/>
        </authorList>
    </citation>
    <scope>NUCLEOTIDE SEQUENCE</scope>
    <source>
        <strain evidence="1">KCTC 12711</strain>
    </source>
</reference>
<keyword evidence="2" id="KW-1185">Reference proteome</keyword>
<dbReference type="RefSeq" id="WP_189402971.1">
    <property type="nucleotide sequence ID" value="NZ_BMXA01000010.1"/>
</dbReference>
<proteinExistence type="predicted"/>
<dbReference type="Proteomes" id="UP000614811">
    <property type="component" value="Unassembled WGS sequence"/>
</dbReference>
<name>A0A918S2W6_9GAMM</name>
<accession>A0A918S2W6</accession>
<evidence type="ECO:0000313" key="1">
    <source>
        <dbReference type="EMBL" id="GHA21744.1"/>
    </source>
</evidence>
<comment type="caution">
    <text evidence="1">The sequence shown here is derived from an EMBL/GenBank/DDBJ whole genome shotgun (WGS) entry which is preliminary data.</text>
</comment>
<organism evidence="1 2">
    <name type="scientific">Arenicella chitinivorans</name>
    <dbReference type="NCBI Taxonomy" id="1329800"/>
    <lineage>
        <taxon>Bacteria</taxon>
        <taxon>Pseudomonadati</taxon>
        <taxon>Pseudomonadota</taxon>
        <taxon>Gammaproteobacteria</taxon>
        <taxon>Arenicellales</taxon>
        <taxon>Arenicellaceae</taxon>
        <taxon>Arenicella</taxon>
    </lineage>
</organism>
<gene>
    <name evidence="1" type="ORF">GCM10008090_34580</name>
</gene>
<protein>
    <submittedName>
        <fullName evidence="1">Uncharacterized protein</fullName>
    </submittedName>
</protein>
<sequence>MANVVLCSEMEHGPRALLRLASCATELRSKGHSVRLVCNDLGLAHRTDAFDKVPVFQAPQILVSDKARQRRLVNHASILLSKGFANRENLVPAVRGWLHLFAISDADLVMTDAAPTATLAAKLLMIPCVMMGMGYTVPPKKAPLPSLVPWTANTMKKDEADALLHAEDEPLLVEVNAAVKALNFNNVSFKSAQELFSHADHWVTSLAEIDHYGKRDAKYVVRWSDKHQAPDPKWPALEGDKVFVQMSTESPHLEAVVNQLAKRGAPTLMVIPDASEKLIARTNIPNIRLQREPVNLKKVTEQCRVVITNCEHNVLYDVLLAGTPCILLPDTHENTVLAYRVARRKLGFPGPAKADKLNLDQLIEKATTNDQVWANTSRVALKYQNHESLQRIHDLIAEKLPE</sequence>
<dbReference type="EMBL" id="BMXA01000010">
    <property type="protein sequence ID" value="GHA21744.1"/>
    <property type="molecule type" value="Genomic_DNA"/>
</dbReference>
<dbReference type="AlphaFoldDB" id="A0A918S2W6"/>
<evidence type="ECO:0000313" key="2">
    <source>
        <dbReference type="Proteomes" id="UP000614811"/>
    </source>
</evidence>
<dbReference type="Gene3D" id="3.40.50.2000">
    <property type="entry name" value="Glycogen Phosphorylase B"/>
    <property type="match status" value="2"/>
</dbReference>